<name>A0A6J4K9D1_9CHLR</name>
<feature type="domain" description="RES" evidence="1">
    <location>
        <begin position="35"/>
        <end position="180"/>
    </location>
</feature>
<dbReference type="InterPro" id="IPR014914">
    <property type="entry name" value="RES_dom"/>
</dbReference>
<protein>
    <recommendedName>
        <fullName evidence="1">RES domain-containing protein</fullName>
    </recommendedName>
</protein>
<organism evidence="2">
    <name type="scientific">uncultured Chloroflexia bacterium</name>
    <dbReference type="NCBI Taxonomy" id="1672391"/>
    <lineage>
        <taxon>Bacteria</taxon>
        <taxon>Bacillati</taxon>
        <taxon>Chloroflexota</taxon>
        <taxon>Chloroflexia</taxon>
        <taxon>environmental samples</taxon>
    </lineage>
</organism>
<sequence length="191" mass="20528">MLVGEALERALEDLTPTPWTGVAYRLIPAQFAGTALSSIGSFRRGGRYNPREAFEALYLADTPLTALQEINLVKVTDAAILSAKSSPRLLLSVEVALFAVLDLTTVQVQDALDTNLQELTGSWLVMNAGGQTAPTQALGTAAYNHGSFEALRAPSAQDPRATNLVIFPDRLRPSSQVRVYDDSGLIDATLR</sequence>
<gene>
    <name evidence="2" type="ORF">AVDCRST_MAG93-4421</name>
</gene>
<dbReference type="AlphaFoldDB" id="A0A6J4K9D1"/>
<reference evidence="2" key="1">
    <citation type="submission" date="2020-02" db="EMBL/GenBank/DDBJ databases">
        <authorList>
            <person name="Meier V. D."/>
        </authorList>
    </citation>
    <scope>NUCLEOTIDE SEQUENCE</scope>
    <source>
        <strain evidence="2">AVDCRST_MAG93</strain>
    </source>
</reference>
<accession>A0A6J4K9D1</accession>
<proteinExistence type="predicted"/>
<dbReference type="EMBL" id="CADCTR010001484">
    <property type="protein sequence ID" value="CAA9298285.1"/>
    <property type="molecule type" value="Genomic_DNA"/>
</dbReference>
<evidence type="ECO:0000259" key="1">
    <source>
        <dbReference type="SMART" id="SM00953"/>
    </source>
</evidence>
<evidence type="ECO:0000313" key="2">
    <source>
        <dbReference type="EMBL" id="CAA9298285.1"/>
    </source>
</evidence>
<dbReference type="Pfam" id="PF08808">
    <property type="entry name" value="RES"/>
    <property type="match status" value="1"/>
</dbReference>
<dbReference type="SMART" id="SM00953">
    <property type="entry name" value="RES"/>
    <property type="match status" value="1"/>
</dbReference>